<dbReference type="InterPro" id="IPR045340">
    <property type="entry name" value="DUF6533"/>
</dbReference>
<accession>A0A8H7KKI3</accession>
<proteinExistence type="predicted"/>
<reference evidence="3 4" key="1">
    <citation type="journal article" name="Sci. Rep.">
        <title>Telomere-to-telomere assembled and centromere annotated genomes of the two main subspecies of the button mushroom Agaricus bisporus reveal especially polymorphic chromosome ends.</title>
        <authorList>
            <person name="Sonnenberg A.S.M."/>
            <person name="Sedaghat-Telgerd N."/>
            <person name="Lavrijssen B."/>
            <person name="Ohm R.A."/>
            <person name="Hendrickx P.M."/>
            <person name="Scholtmeijer K."/>
            <person name="Baars J.J.P."/>
            <person name="van Peer A."/>
        </authorList>
    </citation>
    <scope>NUCLEOTIDE SEQUENCE [LARGE SCALE GENOMIC DNA]</scope>
    <source>
        <strain evidence="3 4">H119_p4</strain>
    </source>
</reference>
<feature type="transmembrane region" description="Helical" evidence="1">
    <location>
        <begin position="118"/>
        <end position="143"/>
    </location>
</feature>
<feature type="transmembrane region" description="Helical" evidence="1">
    <location>
        <begin position="53"/>
        <end position="72"/>
    </location>
</feature>
<feature type="transmembrane region" description="Helical" evidence="1">
    <location>
        <begin position="163"/>
        <end position="187"/>
    </location>
</feature>
<gene>
    <name evidence="3" type="ORF">Agabi119p4_2664</name>
</gene>
<keyword evidence="1" id="KW-0472">Membrane</keyword>
<keyword evidence="1" id="KW-1133">Transmembrane helix</keyword>
<evidence type="ECO:0000313" key="4">
    <source>
        <dbReference type="Proteomes" id="UP000629468"/>
    </source>
</evidence>
<dbReference type="Proteomes" id="UP000629468">
    <property type="component" value="Unassembled WGS sequence"/>
</dbReference>
<organism evidence="3 4">
    <name type="scientific">Agaricus bisporus var. burnettii</name>
    <dbReference type="NCBI Taxonomy" id="192524"/>
    <lineage>
        <taxon>Eukaryota</taxon>
        <taxon>Fungi</taxon>
        <taxon>Dikarya</taxon>
        <taxon>Basidiomycota</taxon>
        <taxon>Agaricomycotina</taxon>
        <taxon>Agaricomycetes</taxon>
        <taxon>Agaricomycetidae</taxon>
        <taxon>Agaricales</taxon>
        <taxon>Agaricineae</taxon>
        <taxon>Agaricaceae</taxon>
        <taxon>Agaricus</taxon>
    </lineage>
</organism>
<dbReference type="Pfam" id="PF20151">
    <property type="entry name" value="DUF6533"/>
    <property type="match status" value="1"/>
</dbReference>
<evidence type="ECO:0000256" key="1">
    <source>
        <dbReference type="SAM" id="Phobius"/>
    </source>
</evidence>
<name>A0A8H7KKI3_AGABI</name>
<feature type="transmembrane region" description="Helical" evidence="1">
    <location>
        <begin position="208"/>
        <end position="227"/>
    </location>
</feature>
<keyword evidence="1" id="KW-0812">Transmembrane</keyword>
<evidence type="ECO:0000313" key="3">
    <source>
        <dbReference type="EMBL" id="KAF7783288.1"/>
    </source>
</evidence>
<feature type="domain" description="DUF6533" evidence="2">
    <location>
        <begin position="19"/>
        <end position="64"/>
    </location>
</feature>
<evidence type="ECO:0000259" key="2">
    <source>
        <dbReference type="Pfam" id="PF20151"/>
    </source>
</evidence>
<comment type="caution">
    <text evidence="3">The sequence shown here is derived from an EMBL/GenBank/DDBJ whole genome shotgun (WGS) entry which is preliminary data.</text>
</comment>
<protein>
    <recommendedName>
        <fullName evidence="2">DUF6533 domain-containing protein</fullName>
    </recommendedName>
</protein>
<dbReference type="EMBL" id="JABXXO010000003">
    <property type="protein sequence ID" value="KAF7783288.1"/>
    <property type="molecule type" value="Genomic_DNA"/>
</dbReference>
<sequence length="287" mass="32695">MNEIQKLAKGLDVSRDFGYSNVVGSAVVYFDWLLTLDAEIKLVWNAKGSKMKVLYLLTRYLPLVYSPLLLYYRFGNPTVSECTAVYRSIGILFTVAAICAALVVTLRTWAVWDLKKPMTYLLFGTYTVTSILILVLYIISWNYTSQSVISGVPLGCIPEFRSFYLPAGFVSEAAYDTLILLLMLVRGASLYRWGRNSLLFQTLYRDGIMFYIYITTLSVANVVLLFSKSDYDVLMLHIQGAVRSVSACRIILHVRMHYDELQMKESSTITSDERDAIKEMSREHYAC</sequence>
<feature type="transmembrane region" description="Helical" evidence="1">
    <location>
        <begin position="84"/>
        <end position="106"/>
    </location>
</feature>
<dbReference type="AlphaFoldDB" id="A0A8H7KKI3"/>